<dbReference type="Gene3D" id="1.20.58.740">
    <property type="match status" value="1"/>
</dbReference>
<dbReference type="InterPro" id="IPR018780">
    <property type="entry name" value="TBORCS5"/>
</dbReference>
<keyword evidence="2" id="KW-0344">Guanine-nucleotide releasing factor</keyword>
<dbReference type="InterPro" id="IPR037808">
    <property type="entry name" value="C2_Dock-C"/>
</dbReference>
<evidence type="ECO:0000256" key="2">
    <source>
        <dbReference type="ARBA" id="ARBA00022658"/>
    </source>
</evidence>
<dbReference type="PROSITE" id="PS51650">
    <property type="entry name" value="C2_DOCK"/>
    <property type="match status" value="1"/>
</dbReference>
<dbReference type="PANTHER" id="PTHR23317">
    <property type="entry name" value="DEDICATOR OF CYTOKINESIS DOCK"/>
    <property type="match status" value="1"/>
</dbReference>
<comment type="similarity">
    <text evidence="3">Belongs to the DOCK family.</text>
</comment>
<evidence type="ECO:0000313" key="8">
    <source>
        <dbReference type="EMBL" id="KAK6734438.1"/>
    </source>
</evidence>
<reference evidence="8 9" key="1">
    <citation type="submission" date="2023-08" db="EMBL/GenBank/DDBJ databases">
        <title>A Necator americanus chromosomal reference genome.</title>
        <authorList>
            <person name="Ilik V."/>
            <person name="Petrzelkova K.J."/>
            <person name="Pardy F."/>
            <person name="Fuh T."/>
            <person name="Niatou-Singa F.S."/>
            <person name="Gouil Q."/>
            <person name="Baker L."/>
            <person name="Ritchie M.E."/>
            <person name="Jex A.R."/>
            <person name="Gazzola D."/>
            <person name="Li H."/>
            <person name="Toshio Fujiwara R."/>
            <person name="Zhan B."/>
            <person name="Aroian R.V."/>
            <person name="Pafco B."/>
            <person name="Schwarz E.M."/>
        </authorList>
    </citation>
    <scope>NUCLEOTIDE SEQUENCE [LARGE SCALE GENOMIC DNA]</scope>
    <source>
        <strain evidence="8 9">Aroian</strain>
        <tissue evidence="8">Whole animal</tissue>
    </source>
</reference>
<evidence type="ECO:0000256" key="3">
    <source>
        <dbReference type="PROSITE-ProRule" id="PRU00983"/>
    </source>
</evidence>
<feature type="domain" description="C2 DOCK-type" evidence="6">
    <location>
        <begin position="638"/>
        <end position="803"/>
    </location>
</feature>
<keyword evidence="1" id="KW-0597">Phosphoprotein</keyword>
<dbReference type="Proteomes" id="UP001303046">
    <property type="component" value="Unassembled WGS sequence"/>
</dbReference>
<dbReference type="InterPro" id="IPR046770">
    <property type="entry name" value="DOCKER_Lobe_B"/>
</dbReference>
<sequence>MTSLVSTSSQRAFAGKRNKMTAADVRKHVMTGSLMMLHPASFDMTLPDNSTSQTLSLLDVADPCDIEEALAQRRTSALYDISSTTASPRKVSEFPADDVEVRIVPREWATVDPPVPTETKDLKIEPFVRDIISSFSDQFSLVQRRYQQYGSADAYVRMLIERPIIVRSTTRPIFETDAGRAERIARSVSVVGDQDSKRQSYASTASSGTMGSAEGDSRESRLHQSQPDPTIPGVIQRSSFSQLDQLSDVRRQTGRHTSLVNLLPLQPESAVIEKRSAPPFPEERVGHKLIVKVIKLTLDPFFEPVFGSIAIYDAKARRKVTENFYFDVNPDDLRRLVERRRSFDEPPQRCNQAAFSLSCPLSDLFLVIKLEKVLQACEIVDASEPYTICAAKDEKTREKLSAAAADYCERLSAFRMPLGFMVVDLQKVLTGANSLERSDMTMSTVTTTSSATITGDVAPPLASVSGETDSIVSADRVSNTSTSTFRRMGSGTSAAAVLNRVRTPLQRRKFLGGSTGGSEDSSTPDVSSVGKSMELNLANLHPITLNLNSFFKQEADRLSDDDLLKLLSDARRPGGKLSRLKTFTADLSIQLSGGTGEELLMRLSPEMLRVAPFSGNELTKDIQEFPAKSVYLANTSYRNLLYIYPKSANLTNRPGTARNISIKVELMNGHEQPLSVMFARSAGCEMTSEVRTAVVYHNKTPHIADEIKLRIPVDLDDGHHLLFTFYHISCKANNKDEEVEYPIGFSWLPLFRDGRLSTGDFHLPICLDRLPSSYGYLSPDVALPNVRWLDGHKPVFNLSIIAISTVHPQDEYLERFFIGVNSLSSTDRRKPPVSENALISAAQGVTKARPEPMVAYLYNVLDKLIALIANRPYSEALSSACFETMGQLVKICTMLLDSCLDIHGRSALLTSYVHYFKIAMKESKARSQLCKEMAAERNKPGSPETQKLFTIIEDVEKASSHQQRVPCEAVPCTSNKAVHEELAELWVRSGGCAREMAFLNSWFFFELMIKSMAEYLSMTGRLYLTRRSRFSERFVRALDSLSAATIAEVIIRLVKDPRQATAIANSWAFFVRDAFSLMDRSYVMGLVRDFNRDISARIGCVGEPSATTLMLLKLDFIRIVSSHEHFVILNLPFGPPLSIPTSTSSSSLGMSIGSLSVQPQAPSPECVSITSRSTTTTLDSWGSLGSGELTYDFRRCHYLVGLALADLSSVLDSSSSPVLHARAISVILNLLSTHEADSRLSDPGIRSRVASLYLPLVTIVLDVADQIHDPFVNTTTTTNTFASDDPLISSTSPGVNPKVALAIAGIGSAISPPRTPTGTRKNKTPDPSKVTLSLELSRQLLACFCWVLKNVDGSALRHWVRELPPTRLTQLLNVLQLSVSCFEYKPGKFGDVVTNGVDPDETLTECVVTRRDGVRWRVAPPSAGEADSRRTSSLLFEDEALLEAALCTEVVLCVLDTLETIIRVISMPGSDHLHFALPMILRSMMHMFACNQSVQALECIFVSQRTLVKKFSDVIFEQEAEQCGELCLQLLRHCASRLPAVRSQAAASLYLLMRESYENGSSLARVKMQITMSLSTLVSNATKEGVWLNEDCLRRSLKTVLIYAETDANTDSHTRANSNFSEQVKDLVLNIHMILSDTVKLKEFANDFEMTIDLMYRVAKGYQTNPDLRLTWLLNMASRHADRELYCEAGQCVLHAAALAAEYLAMSTTDSFMPRGAVDFEHISDNILEESAVSDDVLSPDVEGICESRHFTAAGLVNLVEKSMTFFEKAHMYEIMPDVFRIVEPIVRDWRDYRRLGAIYARLSEALSRIEPTVTITEDTADAWLSPLTSADKRCFGTYFRVGFYGSRFGDLDGEEYVYKEGPFTKLSEISHRLESFYTDRFGKDVVEVIKDSNNVVRSSLQQSKAYLQITYVEPYFEKWERRRRLTHFERSHKIKRFVYATPFTRDGKAHGDLKDQFKRRTILSTQYSFPYVKTRIKVVEREQKVLQPIQVAIDDIEKKTRELAAAIAQNPPDAKMLQMVLQGCIGTTVNQGPIQVANVFLTDVALNEFGKPIDKLQNKLRLCFRDFSKKCADALTLNKNLILPDQLAYQTELQKNYVEFTRRMAPIIGCNGSHHERKEVTTHAEHAVAVAAEIGPVHISSPQRFDLRFALAVTQNDKRGNKGRTDVILSSMVLLKFSVLCKRRKRCAFESVLRMPMLPPFVSIPLNQPDGEEADDAEYMFNPELLTPEIVGQVQNGFLVRPLKLSDYDNGFLGVLAQLTTVGEISREIFEERFKSMSKTRPLAYFVVVIEDLSTGRVVAAATLVIEWKFIHEAGCRGRVEDVVVDKEMRGKKMGALLNRILVALAKQIGVYKLSLECKDSLIPFYELYGYQKDLGNNFLVQRFDRDQEINVPCEDRQPVSNDMSSVPSLAALDHTHLKWDKEWMFHKLPKDNIEIPRHHLPDPEAEAIPGTSKQESLADLERNWLDSVFVFHSVLVHFFCLVMGNEQSGSGSSPQGPSNSTFSFLSGRGVNSKKSKGIVVVSGGNSKVETVEDDEIYKRFQEIPRFLPIFRHAIGKKDLSPSEYQQRMSSRPLYKMATRFQQHLKICAKAISAEQTQITSSIKAVEASAALLTTALTEKKKASDNFVTELQTLDKLRDDILHIQLMLEELVPMAETLNELLVPSDRLPPLSLSRVLERTPVSTSASSSQQSTPKHVTSTSLRSSLSISSREDRSHIAPIEEVRVVDRTA</sequence>
<dbReference type="InterPro" id="IPR027357">
    <property type="entry name" value="DOCKER_dom"/>
</dbReference>
<feature type="region of interest" description="Disordered" evidence="4">
    <location>
        <begin position="509"/>
        <end position="528"/>
    </location>
</feature>
<dbReference type="InterPro" id="IPR035892">
    <property type="entry name" value="C2_domain_sf"/>
</dbReference>
<dbReference type="EMBL" id="JAVFWL010000002">
    <property type="protein sequence ID" value="KAK6734438.1"/>
    <property type="molecule type" value="Genomic_DNA"/>
</dbReference>
<dbReference type="InterPro" id="IPR026791">
    <property type="entry name" value="DOCK"/>
</dbReference>
<dbReference type="InterPro" id="IPR043162">
    <property type="entry name" value="DOCK_C_lobe_C"/>
</dbReference>
<dbReference type="Gene3D" id="3.40.630.30">
    <property type="match status" value="1"/>
</dbReference>
<evidence type="ECO:0000259" key="5">
    <source>
        <dbReference type="PROSITE" id="PS51186"/>
    </source>
</evidence>
<dbReference type="InterPro" id="IPR046769">
    <property type="entry name" value="DOCKER_Lobe_A"/>
</dbReference>
<dbReference type="InterPro" id="IPR027007">
    <property type="entry name" value="C2_DOCK-type_domain"/>
</dbReference>
<protein>
    <recommendedName>
        <fullName evidence="10">Dedicator of cytokinesis</fullName>
    </recommendedName>
</protein>
<evidence type="ECO:0000256" key="1">
    <source>
        <dbReference type="ARBA" id="ARBA00022553"/>
    </source>
</evidence>
<feature type="region of interest" description="Disordered" evidence="4">
    <location>
        <begin position="2683"/>
        <end position="2714"/>
    </location>
</feature>
<dbReference type="SUPFAM" id="SSF55729">
    <property type="entry name" value="Acyl-CoA N-acyltransferases (Nat)"/>
    <property type="match status" value="1"/>
</dbReference>
<dbReference type="InterPro" id="IPR043161">
    <property type="entry name" value="DOCK_C_lobe_A"/>
</dbReference>
<dbReference type="InterPro" id="IPR046773">
    <property type="entry name" value="DOCKER_Lobe_C"/>
</dbReference>
<dbReference type="CDD" id="cd22789">
    <property type="entry name" value="BORCS5-like"/>
    <property type="match status" value="1"/>
</dbReference>
<keyword evidence="9" id="KW-1185">Reference proteome</keyword>
<name>A0ABR1C9T1_NECAM</name>
<dbReference type="Pfam" id="PF14429">
    <property type="entry name" value="DOCK-C2"/>
    <property type="match status" value="1"/>
</dbReference>
<evidence type="ECO:0000259" key="6">
    <source>
        <dbReference type="PROSITE" id="PS51650"/>
    </source>
</evidence>
<dbReference type="Pfam" id="PF06920">
    <property type="entry name" value="DHR-2_Lobe_A"/>
    <property type="match status" value="1"/>
</dbReference>
<dbReference type="Pfam" id="PF11878">
    <property type="entry name" value="DOCK_C-D_N"/>
    <property type="match status" value="1"/>
</dbReference>
<dbReference type="InterPro" id="IPR016181">
    <property type="entry name" value="Acyl_CoA_acyltransferase"/>
</dbReference>
<dbReference type="Pfam" id="PF00583">
    <property type="entry name" value="Acetyltransf_1"/>
    <property type="match status" value="1"/>
</dbReference>
<comment type="caution">
    <text evidence="8">The sequence shown here is derived from an EMBL/GenBank/DDBJ whole genome shotgun (WGS) entry which is preliminary data.</text>
</comment>
<dbReference type="Pfam" id="PF10158">
    <property type="entry name" value="LOH1CR12"/>
    <property type="match status" value="1"/>
</dbReference>
<gene>
    <name evidence="8" type="primary">Necator_chrII.g5723</name>
    <name evidence="8" type="ORF">RB195_017930</name>
</gene>
<organism evidence="8 9">
    <name type="scientific">Necator americanus</name>
    <name type="common">Human hookworm</name>
    <dbReference type="NCBI Taxonomy" id="51031"/>
    <lineage>
        <taxon>Eukaryota</taxon>
        <taxon>Metazoa</taxon>
        <taxon>Ecdysozoa</taxon>
        <taxon>Nematoda</taxon>
        <taxon>Chromadorea</taxon>
        <taxon>Rhabditida</taxon>
        <taxon>Rhabditina</taxon>
        <taxon>Rhabditomorpha</taxon>
        <taxon>Strongyloidea</taxon>
        <taxon>Ancylostomatidae</taxon>
        <taxon>Bunostominae</taxon>
        <taxon>Necator</taxon>
    </lineage>
</organism>
<dbReference type="PROSITE" id="PS51651">
    <property type="entry name" value="DOCKER"/>
    <property type="match status" value="1"/>
</dbReference>
<evidence type="ECO:0008006" key="10">
    <source>
        <dbReference type="Google" id="ProtNLM"/>
    </source>
</evidence>
<feature type="region of interest" description="Disordered" evidence="4">
    <location>
        <begin position="189"/>
        <end position="234"/>
    </location>
</feature>
<evidence type="ECO:0000259" key="7">
    <source>
        <dbReference type="PROSITE" id="PS51651"/>
    </source>
</evidence>
<dbReference type="Gene3D" id="1.25.40.410">
    <property type="match status" value="1"/>
</dbReference>
<feature type="domain" description="DOCKER" evidence="7">
    <location>
        <begin position="1660"/>
        <end position="2114"/>
    </location>
</feature>
<dbReference type="CDD" id="cd11695">
    <property type="entry name" value="DHR2_DOCK_C"/>
    <property type="match status" value="1"/>
</dbReference>
<accession>A0ABR1C9T1</accession>
<dbReference type="InterPro" id="IPR021816">
    <property type="entry name" value="DOCK_C/D_N"/>
</dbReference>
<dbReference type="CDD" id="cd08696">
    <property type="entry name" value="C2_Dock-C"/>
    <property type="match status" value="1"/>
</dbReference>
<dbReference type="Pfam" id="PF20422">
    <property type="entry name" value="DHR-2_Lobe_B"/>
    <property type="match status" value="1"/>
</dbReference>
<dbReference type="Pfam" id="PF20421">
    <property type="entry name" value="DHR-2_Lobe_C"/>
    <property type="match status" value="1"/>
</dbReference>
<feature type="compositionally biased region" description="Low complexity" evidence="4">
    <location>
        <begin position="2684"/>
        <end position="2710"/>
    </location>
</feature>
<evidence type="ECO:0000256" key="4">
    <source>
        <dbReference type="SAM" id="MobiDB-lite"/>
    </source>
</evidence>
<dbReference type="InterPro" id="IPR000182">
    <property type="entry name" value="GNAT_dom"/>
</dbReference>
<feature type="domain" description="N-acetyltransferase" evidence="5">
    <location>
        <begin position="2239"/>
        <end position="2396"/>
    </location>
</feature>
<dbReference type="Gene3D" id="2.60.40.150">
    <property type="entry name" value="C2 domain"/>
    <property type="match status" value="1"/>
</dbReference>
<feature type="compositionally biased region" description="Low complexity" evidence="4">
    <location>
        <begin position="200"/>
        <end position="214"/>
    </location>
</feature>
<dbReference type="PANTHER" id="PTHR23317:SF76">
    <property type="entry name" value="LD20667P"/>
    <property type="match status" value="1"/>
</dbReference>
<evidence type="ECO:0000313" key="9">
    <source>
        <dbReference type="Proteomes" id="UP001303046"/>
    </source>
</evidence>
<proteinExistence type="inferred from homology"/>
<dbReference type="PROSITE" id="PS51186">
    <property type="entry name" value="GNAT"/>
    <property type="match status" value="1"/>
</dbReference>